<sequence length="278" mass="31085">MSKLNIFKQEWIDIVFEGRNKKYGAYKLRSENPKITIRAFFIGAALFVFLISLPKIYAAFDNLVGKKDKPETIDKVIEVIDLPPPPVEDVPPPPPPPPVEEVKQAPKSVVEEVKFKELEVKKKEEVVEEPPRTEQFEKADPSSRNAEASPTGDIVIGTPAGDLDKGVEPEDTNVYSTAGLQVQPEYPGGMKAFYDYVNSNFRIPDVDRDMTAKIYLSFVIEKDGSMSNIKVLRDPGYGMGKEAIRVLQSMKKKWSPGVQNGKNVRASFTLPITINIRS</sequence>
<dbReference type="GO" id="GO:0055085">
    <property type="term" value="P:transmembrane transport"/>
    <property type="evidence" value="ECO:0007669"/>
    <property type="project" value="InterPro"/>
</dbReference>
<dbReference type="STRING" id="1406840.Q763_10340"/>
<keyword evidence="2" id="KW-1133">Transmembrane helix</keyword>
<feature type="region of interest" description="Disordered" evidence="1">
    <location>
        <begin position="126"/>
        <end position="154"/>
    </location>
</feature>
<dbReference type="Gene3D" id="3.30.1150.10">
    <property type="match status" value="1"/>
</dbReference>
<keyword evidence="2" id="KW-0472">Membrane</keyword>
<dbReference type="PANTHER" id="PTHR33446:SF2">
    <property type="entry name" value="PROTEIN TONB"/>
    <property type="match status" value="1"/>
</dbReference>
<dbReference type="SUPFAM" id="SSF74653">
    <property type="entry name" value="TolA/TonB C-terminal domain"/>
    <property type="match status" value="1"/>
</dbReference>
<dbReference type="AlphaFoldDB" id="A0A0A2LKF8"/>
<dbReference type="Proteomes" id="UP000030129">
    <property type="component" value="Unassembled WGS sequence"/>
</dbReference>
<dbReference type="GO" id="GO:0098797">
    <property type="term" value="C:plasma membrane protein complex"/>
    <property type="evidence" value="ECO:0007669"/>
    <property type="project" value="TreeGrafter"/>
</dbReference>
<feature type="domain" description="TonB C-terminal" evidence="3">
    <location>
        <begin position="209"/>
        <end position="273"/>
    </location>
</feature>
<comment type="caution">
    <text evidence="4">The sequence shown here is derived from an EMBL/GenBank/DDBJ whole genome shotgun (WGS) entry which is preliminary data.</text>
</comment>
<protein>
    <recommendedName>
        <fullName evidence="3">TonB C-terminal domain-containing protein</fullName>
    </recommendedName>
</protein>
<feature type="compositionally biased region" description="Basic and acidic residues" evidence="1">
    <location>
        <begin position="126"/>
        <end position="141"/>
    </location>
</feature>
<gene>
    <name evidence="4" type="ORF">Q763_10340</name>
</gene>
<feature type="transmembrane region" description="Helical" evidence="2">
    <location>
        <begin position="39"/>
        <end position="60"/>
    </location>
</feature>
<dbReference type="Pfam" id="PF03544">
    <property type="entry name" value="TonB_C"/>
    <property type="match status" value="1"/>
</dbReference>
<accession>A0A0A2LKF8</accession>
<proteinExistence type="predicted"/>
<dbReference type="InterPro" id="IPR037682">
    <property type="entry name" value="TonB_C"/>
</dbReference>
<evidence type="ECO:0000259" key="3">
    <source>
        <dbReference type="Pfam" id="PF03544"/>
    </source>
</evidence>
<reference evidence="4 5" key="1">
    <citation type="submission" date="2013-09" db="EMBL/GenBank/DDBJ databases">
        <authorList>
            <person name="Zeng Z."/>
            <person name="Chen C."/>
        </authorList>
    </citation>
    <scope>NUCLEOTIDE SEQUENCE [LARGE SCALE GENOMIC DNA]</scope>
    <source>
        <strain evidence="4 5">F44-8</strain>
    </source>
</reference>
<dbReference type="RefSeq" id="WP_035133857.1">
    <property type="nucleotide sequence ID" value="NZ_JRLV01000010.1"/>
</dbReference>
<keyword evidence="2" id="KW-0812">Transmembrane</keyword>
<feature type="compositionally biased region" description="Pro residues" evidence="1">
    <location>
        <begin position="83"/>
        <end position="99"/>
    </location>
</feature>
<keyword evidence="5" id="KW-1185">Reference proteome</keyword>
<name>A0A0A2LKF8_9FLAO</name>
<evidence type="ECO:0000313" key="5">
    <source>
        <dbReference type="Proteomes" id="UP000030129"/>
    </source>
</evidence>
<evidence type="ECO:0000256" key="2">
    <source>
        <dbReference type="SAM" id="Phobius"/>
    </source>
</evidence>
<evidence type="ECO:0000313" key="4">
    <source>
        <dbReference type="EMBL" id="KGO80409.1"/>
    </source>
</evidence>
<dbReference type="eggNOG" id="COG0810">
    <property type="taxonomic scope" value="Bacteria"/>
</dbReference>
<dbReference type="PANTHER" id="PTHR33446">
    <property type="entry name" value="PROTEIN TONB-RELATED"/>
    <property type="match status" value="1"/>
</dbReference>
<dbReference type="GO" id="GO:0031992">
    <property type="term" value="F:energy transducer activity"/>
    <property type="evidence" value="ECO:0007669"/>
    <property type="project" value="TreeGrafter"/>
</dbReference>
<feature type="region of interest" description="Disordered" evidence="1">
    <location>
        <begin position="83"/>
        <end position="105"/>
    </location>
</feature>
<organism evidence="4 5">
    <name type="scientific">Flavobacterium beibuense F44-8</name>
    <dbReference type="NCBI Taxonomy" id="1406840"/>
    <lineage>
        <taxon>Bacteria</taxon>
        <taxon>Pseudomonadati</taxon>
        <taxon>Bacteroidota</taxon>
        <taxon>Flavobacteriia</taxon>
        <taxon>Flavobacteriales</taxon>
        <taxon>Flavobacteriaceae</taxon>
        <taxon>Flavobacterium</taxon>
    </lineage>
</organism>
<dbReference type="EMBL" id="JRLV01000010">
    <property type="protein sequence ID" value="KGO80409.1"/>
    <property type="molecule type" value="Genomic_DNA"/>
</dbReference>
<evidence type="ECO:0000256" key="1">
    <source>
        <dbReference type="SAM" id="MobiDB-lite"/>
    </source>
</evidence>
<dbReference type="InterPro" id="IPR051045">
    <property type="entry name" value="TonB-dependent_transducer"/>
</dbReference>